<dbReference type="AlphaFoldDB" id="A0A073I0Y6"/>
<feature type="compositionally biased region" description="Low complexity" evidence="7">
    <location>
        <begin position="1"/>
        <end position="12"/>
    </location>
</feature>
<keyword evidence="3" id="KW-0808">Transferase</keyword>
<evidence type="ECO:0000313" key="8">
    <source>
        <dbReference type="EMBL" id="KEJ83175.1"/>
    </source>
</evidence>
<dbReference type="EC" id="2.1.1.348" evidence="1"/>
<evidence type="ECO:0000256" key="6">
    <source>
        <dbReference type="PROSITE-ProRule" id="PRU00489"/>
    </source>
</evidence>
<proteinExistence type="inferred from homology"/>
<evidence type="ECO:0000313" key="9">
    <source>
        <dbReference type="Proteomes" id="UP000053232"/>
    </source>
</evidence>
<evidence type="ECO:0000256" key="7">
    <source>
        <dbReference type="SAM" id="MobiDB-lite"/>
    </source>
</evidence>
<evidence type="ECO:0000256" key="2">
    <source>
        <dbReference type="ARBA" id="ARBA00022603"/>
    </source>
</evidence>
<evidence type="ECO:0000256" key="5">
    <source>
        <dbReference type="ARBA" id="ARBA00048957"/>
    </source>
</evidence>
<feature type="region of interest" description="Disordered" evidence="7">
    <location>
        <begin position="1"/>
        <end position="21"/>
    </location>
</feature>
<keyword evidence="4" id="KW-0949">S-adenosyl-L-methionine</keyword>
<dbReference type="GO" id="GO:0032259">
    <property type="term" value="P:methylation"/>
    <property type="evidence" value="ECO:0007669"/>
    <property type="project" value="UniProtKB-KW"/>
</dbReference>
<comment type="catalytic activity">
    <reaction evidence="5">
        <text>an adenosine in mRNA + S-adenosyl-L-methionine = an N(6)-methyladenosine in mRNA + S-adenosyl-L-homocysteine + H(+)</text>
        <dbReference type="Rhea" id="RHEA:55584"/>
        <dbReference type="Rhea" id="RHEA-COMP:12414"/>
        <dbReference type="Rhea" id="RHEA-COMP:12417"/>
        <dbReference type="ChEBI" id="CHEBI:15378"/>
        <dbReference type="ChEBI" id="CHEBI:57856"/>
        <dbReference type="ChEBI" id="CHEBI:59789"/>
        <dbReference type="ChEBI" id="CHEBI:74411"/>
        <dbReference type="ChEBI" id="CHEBI:74449"/>
        <dbReference type="EC" id="2.1.1.348"/>
    </reaction>
</comment>
<dbReference type="Pfam" id="PF05063">
    <property type="entry name" value="MT-A70"/>
    <property type="match status" value="1"/>
</dbReference>
<protein>
    <recommendedName>
        <fullName evidence="1">mRNA m(6)A methyltransferase</fullName>
        <ecNumber evidence="1">2.1.1.348</ecNumber>
    </recommendedName>
</protein>
<dbReference type="EMBL" id="ARYC01000048">
    <property type="protein sequence ID" value="KEJ83175.1"/>
    <property type="molecule type" value="Genomic_DNA"/>
</dbReference>
<dbReference type="GO" id="GO:0001734">
    <property type="term" value="F:mRNA m(6)A methyltransferase activity"/>
    <property type="evidence" value="ECO:0007669"/>
    <property type="project" value="UniProtKB-EC"/>
</dbReference>
<evidence type="ECO:0000256" key="4">
    <source>
        <dbReference type="ARBA" id="ARBA00022691"/>
    </source>
</evidence>
<dbReference type="PROSITE" id="PS51143">
    <property type="entry name" value="MT_A70"/>
    <property type="match status" value="1"/>
</dbReference>
<dbReference type="PANTHER" id="PTHR12829">
    <property type="entry name" value="N6-ADENOSINE-METHYLTRANSFERASE"/>
    <property type="match status" value="1"/>
</dbReference>
<accession>A0A073I0Y6</accession>
<dbReference type="PANTHER" id="PTHR12829:SF7">
    <property type="entry name" value="N6-ADENOSINE-METHYLTRANSFERASE CATALYTIC SUBUNIT"/>
    <property type="match status" value="1"/>
</dbReference>
<reference evidence="9" key="1">
    <citation type="journal article" date="2014" name="Cell">
        <title>The Architecture of a Scrambled Genome Reveals Massive Levels of Genomic Rearrangement during Development.</title>
        <authorList>
            <person name="Chen X."/>
            <person name="Bracht J.R."/>
            <person name="Goldman A.D."/>
            <person name="Dolzhenko E."/>
            <person name="Clay D.M."/>
            <person name="Swart E.C."/>
            <person name="Perlman D.H."/>
            <person name="Doak T.G."/>
            <person name="Stuart A."/>
            <person name="Amemiya C.T."/>
            <person name="Sebra R.P."/>
            <person name="Landweber L.F."/>
        </authorList>
    </citation>
    <scope>NUCLEOTIDE SEQUENCE [LARGE SCALE GENOMIC DNA]</scope>
    <source>
        <strain evidence="9">JRB310</strain>
    </source>
</reference>
<keyword evidence="2" id="KW-0489">Methyltransferase</keyword>
<dbReference type="Proteomes" id="UP000053232">
    <property type="component" value="Unassembled WGS sequence"/>
</dbReference>
<evidence type="ECO:0000256" key="3">
    <source>
        <dbReference type="ARBA" id="ARBA00022679"/>
    </source>
</evidence>
<dbReference type="GO" id="GO:0005634">
    <property type="term" value="C:nucleus"/>
    <property type="evidence" value="ECO:0007669"/>
    <property type="project" value="TreeGrafter"/>
</dbReference>
<comment type="similarity">
    <text evidence="6">Belongs to the MT-A70-like family.</text>
</comment>
<comment type="caution">
    <text evidence="8">The sequence shown here is derived from an EMBL/GenBank/DDBJ whole genome shotgun (WGS) entry which is preliminary data.</text>
</comment>
<dbReference type="InterPro" id="IPR007757">
    <property type="entry name" value="MT-A70-like"/>
</dbReference>
<dbReference type="InterPro" id="IPR029063">
    <property type="entry name" value="SAM-dependent_MTases_sf"/>
</dbReference>
<evidence type="ECO:0000256" key="1">
    <source>
        <dbReference type="ARBA" id="ARBA00012160"/>
    </source>
</evidence>
<name>A0A073I0Y6_9SPIT</name>
<dbReference type="GO" id="GO:0036396">
    <property type="term" value="C:RNA N6-methyladenosine methyltransferase complex"/>
    <property type="evidence" value="ECO:0007669"/>
    <property type="project" value="TreeGrafter"/>
</dbReference>
<gene>
    <name evidence="8" type="ORF">OXYTRIMIC_305</name>
</gene>
<sequence length="444" mass="52121">MTQQNQNQTSQSRQKELNNTNEDDTLLFQQKLIDSEFKTVFNVNNGPNDAQILPRNDEYIQDLNQRITQLEDQILNKNKLNHHLLKFSQLIESNKRSKDHIIRFLKYQNFSMQQIQSLKNSSKQHINTIEFTSEAIEKELNSIFDQEKLSKIDKEYFSLELINKLIQFFLEIVAKFQNYFERLLDGNQQSVEQTLQQCVFINTDYMMKQLNDSEEFKKKVANQYMDSMRDLNMMKRLCSQLELKQSPIAINCDVFQDNVLRTIGETQQFLFRKKFDVLEVDYPWAINFETNTGSNFLPYETEGTKKLFKLGVEDLQDNGFIFMWTVSQKFVDAIAFLLFKGYRIVDQVVWVKKGIKAELKNRQGYYLRHSKEICLVGLKGKEPEGTVHFKVSDIIESVPGGNSEKPVEIKKIIERMVPNGMYCEIFGRKNNLRHGWVTIGNELG</sequence>
<dbReference type="SUPFAM" id="SSF53335">
    <property type="entry name" value="S-adenosyl-L-methionine-dependent methyltransferases"/>
    <property type="match status" value="1"/>
</dbReference>
<organism evidence="8 9">
    <name type="scientific">Oxytricha trifallax</name>
    <dbReference type="NCBI Taxonomy" id="1172189"/>
    <lineage>
        <taxon>Eukaryota</taxon>
        <taxon>Sar</taxon>
        <taxon>Alveolata</taxon>
        <taxon>Ciliophora</taxon>
        <taxon>Intramacronucleata</taxon>
        <taxon>Spirotrichea</taxon>
        <taxon>Stichotrichia</taxon>
        <taxon>Sporadotrichida</taxon>
        <taxon>Oxytrichidae</taxon>
        <taxon>Oxytrichinae</taxon>
        <taxon>Oxytricha</taxon>
    </lineage>
</organism>
<keyword evidence="9" id="KW-1185">Reference proteome</keyword>